<dbReference type="CDD" id="cd07989">
    <property type="entry name" value="LPLAT_AGPAT-like"/>
    <property type="match status" value="1"/>
</dbReference>
<evidence type="ECO:0000256" key="3">
    <source>
        <dbReference type="ARBA" id="ARBA00023315"/>
    </source>
</evidence>
<dbReference type="PANTHER" id="PTHR10434">
    <property type="entry name" value="1-ACYL-SN-GLYCEROL-3-PHOSPHATE ACYLTRANSFERASE"/>
    <property type="match status" value="1"/>
</dbReference>
<dbReference type="Proteomes" id="UP001205890">
    <property type="component" value="Unassembled WGS sequence"/>
</dbReference>
<evidence type="ECO:0000256" key="4">
    <source>
        <dbReference type="SAM" id="Phobius"/>
    </source>
</evidence>
<keyword evidence="2" id="KW-0808">Transferase</keyword>
<evidence type="ECO:0000313" key="7">
    <source>
        <dbReference type="Proteomes" id="UP001205890"/>
    </source>
</evidence>
<evidence type="ECO:0000256" key="1">
    <source>
        <dbReference type="ARBA" id="ARBA00005189"/>
    </source>
</evidence>
<comment type="pathway">
    <text evidence="1">Lipid metabolism.</text>
</comment>
<comment type="caution">
    <text evidence="6">The sequence shown here is derived from an EMBL/GenBank/DDBJ whole genome shotgun (WGS) entry which is preliminary data.</text>
</comment>
<protein>
    <submittedName>
        <fullName evidence="6">1-acyl-sn-glycerol-3-phosphate acyltransferase</fullName>
    </submittedName>
</protein>
<reference evidence="6 7" key="1">
    <citation type="submission" date="2022-07" db="EMBL/GenBank/DDBJ databases">
        <authorList>
            <person name="Li W.-J."/>
            <person name="Deng Q.-Q."/>
        </authorList>
    </citation>
    <scope>NUCLEOTIDE SEQUENCE [LARGE SCALE GENOMIC DNA]</scope>
    <source>
        <strain evidence="6 7">SYSU M60028</strain>
    </source>
</reference>
<keyword evidence="4" id="KW-1133">Transmembrane helix</keyword>
<proteinExistence type="predicted"/>
<accession>A0ABT1LCN7</accession>
<feature type="domain" description="Phospholipid/glycerol acyltransferase" evidence="5">
    <location>
        <begin position="71"/>
        <end position="187"/>
    </location>
</feature>
<dbReference type="SMART" id="SM00563">
    <property type="entry name" value="PlsC"/>
    <property type="match status" value="1"/>
</dbReference>
<dbReference type="RefSeq" id="WP_254740889.1">
    <property type="nucleotide sequence ID" value="NZ_JANCLU010000007.1"/>
</dbReference>
<keyword evidence="4" id="KW-0812">Transmembrane</keyword>
<dbReference type="EMBL" id="JANCLU010000007">
    <property type="protein sequence ID" value="MCP8938706.1"/>
    <property type="molecule type" value="Genomic_DNA"/>
</dbReference>
<gene>
    <name evidence="6" type="ORF">NK718_09285</name>
</gene>
<keyword evidence="3 6" id="KW-0012">Acyltransferase</keyword>
<keyword evidence="4" id="KW-0472">Membrane</keyword>
<dbReference type="Pfam" id="PF01553">
    <property type="entry name" value="Acyltransferase"/>
    <property type="match status" value="1"/>
</dbReference>
<evidence type="ECO:0000313" key="6">
    <source>
        <dbReference type="EMBL" id="MCP8938706.1"/>
    </source>
</evidence>
<organism evidence="6 7">
    <name type="scientific">Alsobacter ponti</name>
    <dbReference type="NCBI Taxonomy" id="2962936"/>
    <lineage>
        <taxon>Bacteria</taxon>
        <taxon>Pseudomonadati</taxon>
        <taxon>Pseudomonadota</taxon>
        <taxon>Alphaproteobacteria</taxon>
        <taxon>Hyphomicrobiales</taxon>
        <taxon>Alsobacteraceae</taxon>
        <taxon>Alsobacter</taxon>
    </lineage>
</organism>
<keyword evidence="7" id="KW-1185">Reference proteome</keyword>
<dbReference type="SUPFAM" id="SSF69593">
    <property type="entry name" value="Glycerol-3-phosphate (1)-acyltransferase"/>
    <property type="match status" value="1"/>
</dbReference>
<dbReference type="PANTHER" id="PTHR10434:SF40">
    <property type="entry name" value="1-ACYL-SN-GLYCEROL-3-PHOSPHATE ACYLTRANSFERASE"/>
    <property type="match status" value="1"/>
</dbReference>
<evidence type="ECO:0000259" key="5">
    <source>
        <dbReference type="SMART" id="SM00563"/>
    </source>
</evidence>
<sequence length="258" mass="28836">MPSLRALLLNATLYLSMIVVMVLALPSLLLPRAVLRGIVRLWGRYFLLLCRVVGGLDVEVRGREKIPAGPLLVASKHQSIWETFAFLALFDDSCFILKRELTWIPLFGWLAVKARMVSVDRRGGARVLSQLNERARAEIRRGNGRQIIFFPEGTRRPPGAPPQYKQGISHLYAKLGVPCLPVALNAGLFWPRRSMAIRPGTILVEILDPLPPGLPRDEFHRRMQDGIETASDRLLAEGLASLGDRAPVLPARATEERR</sequence>
<dbReference type="InterPro" id="IPR002123">
    <property type="entry name" value="Plipid/glycerol_acylTrfase"/>
</dbReference>
<feature type="transmembrane region" description="Helical" evidence="4">
    <location>
        <begin position="6"/>
        <end position="30"/>
    </location>
</feature>
<evidence type="ECO:0000256" key="2">
    <source>
        <dbReference type="ARBA" id="ARBA00022679"/>
    </source>
</evidence>
<dbReference type="GO" id="GO:0016746">
    <property type="term" value="F:acyltransferase activity"/>
    <property type="evidence" value="ECO:0007669"/>
    <property type="project" value="UniProtKB-KW"/>
</dbReference>
<name>A0ABT1LCN7_9HYPH</name>